<proteinExistence type="predicted"/>
<gene>
    <name evidence="1" type="ORF">ASEP1449_LOCUS19408</name>
</gene>
<protein>
    <submittedName>
        <fullName evidence="1">Uncharacterized protein</fullName>
    </submittedName>
</protein>
<reference evidence="1" key="1">
    <citation type="submission" date="2021-01" db="EMBL/GenBank/DDBJ databases">
        <authorList>
            <person name="Corre E."/>
            <person name="Pelletier E."/>
            <person name="Niang G."/>
            <person name="Scheremetjew M."/>
            <person name="Finn R."/>
            <person name="Kale V."/>
            <person name="Holt S."/>
            <person name="Cochrane G."/>
            <person name="Meng A."/>
            <person name="Brown T."/>
            <person name="Cohen L."/>
        </authorList>
    </citation>
    <scope>NUCLEOTIDE SEQUENCE</scope>
    <source>
        <strain evidence="1">CCMP2084</strain>
    </source>
</reference>
<accession>A0A7S2XU73</accession>
<dbReference type="AlphaFoldDB" id="A0A7S2XU73"/>
<organism evidence="1">
    <name type="scientific">Attheya septentrionalis</name>
    <dbReference type="NCBI Taxonomy" id="420275"/>
    <lineage>
        <taxon>Eukaryota</taxon>
        <taxon>Sar</taxon>
        <taxon>Stramenopiles</taxon>
        <taxon>Ochrophyta</taxon>
        <taxon>Bacillariophyta</taxon>
        <taxon>Coscinodiscophyceae</taxon>
        <taxon>Chaetocerotophycidae</taxon>
        <taxon>Chaetocerotales</taxon>
        <taxon>Attheyaceae</taxon>
        <taxon>Attheya</taxon>
    </lineage>
</organism>
<name>A0A7S2XU73_9STRA</name>
<evidence type="ECO:0000313" key="1">
    <source>
        <dbReference type="EMBL" id="CAD9827574.1"/>
    </source>
</evidence>
<dbReference type="EMBL" id="HBHQ01028614">
    <property type="protein sequence ID" value="CAD9827574.1"/>
    <property type="molecule type" value="Transcribed_RNA"/>
</dbReference>
<sequence>MATSLDSIAPPLLEKASDDNEAAVDLGQGVSFLCHGCFSASVSVVPCERGHCQGTTRYCSVACRKSSTCAGMSLHSERHCRFLGQLLTIKNAQISMANEPFAEYMYTGTGSYRSGSEQCDSTSGGSSTSPFRPTSGNIHTMCQVGDPVEVVQFPHEMDAGGSLLVRHNQGPEEKLLLVDVEALETWTDPDTHSQNLRLLQARGNQLWSRGIALWINDGAYREAVSCFRQSLQIFDWPDNNGDPASTQKQFWEATLQPSPLATEPERTIVARRAHFLGMCLNDDSSHGDINEVRRWFIRSLVSLPLSSTTTRQHQIAAQPFLCGEELGLTYQEEAGNMALARSVATWSIQRHDIMEHDDTKSYWVDPYQRPGYTYWTEKRRLYNSPILDPINFTWCNKLEQHFDVIRNEFLDLIHTSSEKNKDAASHH</sequence>